<keyword evidence="2" id="KW-1185">Reference proteome</keyword>
<gene>
    <name evidence="1" type="ORF">EV207_17311</name>
</gene>
<dbReference type="OrthoDB" id="2990387at2"/>
<dbReference type="RefSeq" id="WP_132748634.1">
    <property type="nucleotide sequence ID" value="NZ_SLXK01000073.1"/>
</dbReference>
<reference evidence="1 2" key="1">
    <citation type="submission" date="2019-03" db="EMBL/GenBank/DDBJ databases">
        <title>Genomic Encyclopedia of Type Strains, Phase IV (KMG-IV): sequencing the most valuable type-strain genomes for metagenomic binning, comparative biology and taxonomic classification.</title>
        <authorList>
            <person name="Goeker M."/>
        </authorList>
    </citation>
    <scope>NUCLEOTIDE SEQUENCE [LARGE SCALE GENOMIC DNA]</scope>
    <source>
        <strain evidence="1 2">DSM 19377</strain>
    </source>
</reference>
<protein>
    <submittedName>
        <fullName evidence="1">Uncharacterized protein</fullName>
    </submittedName>
</protein>
<organism evidence="1 2">
    <name type="scientific">Scopulibacillus darangshiensis</name>
    <dbReference type="NCBI Taxonomy" id="442528"/>
    <lineage>
        <taxon>Bacteria</taxon>
        <taxon>Bacillati</taxon>
        <taxon>Bacillota</taxon>
        <taxon>Bacilli</taxon>
        <taxon>Bacillales</taxon>
        <taxon>Sporolactobacillaceae</taxon>
        <taxon>Scopulibacillus</taxon>
    </lineage>
</organism>
<sequence>MLKKIGVILASLIVAFFFMFQPYSLNLSSSKADAQTSNSDTPGKVYEHQGEEKFKNDKVLKQLKKQVNSWYKGGKTSIYKKSDFNWNEAEKYDYVSGKNGLSVPLKANKKSDDQKIFMFIGYNDQTKEIGDTVIMEWKTKDNGVNNEMTIKTMDGKAIAGLKVNAKTKDVQKIEYGNKIEKATAGMIQKDTAHASYWSDVKDCVKNNWKHMPSWAKWACGAGCGSCMFGTLPACGACVGCGGGYLAACLVP</sequence>
<accession>A0A4R2NAS2</accession>
<evidence type="ECO:0000313" key="1">
    <source>
        <dbReference type="EMBL" id="TCP18032.1"/>
    </source>
</evidence>
<dbReference type="AlphaFoldDB" id="A0A4R2NAS2"/>
<evidence type="ECO:0000313" key="2">
    <source>
        <dbReference type="Proteomes" id="UP000295416"/>
    </source>
</evidence>
<name>A0A4R2NAS2_9BACL</name>
<dbReference type="EMBL" id="SLXK01000073">
    <property type="protein sequence ID" value="TCP18032.1"/>
    <property type="molecule type" value="Genomic_DNA"/>
</dbReference>
<dbReference type="Proteomes" id="UP000295416">
    <property type="component" value="Unassembled WGS sequence"/>
</dbReference>
<proteinExistence type="predicted"/>
<comment type="caution">
    <text evidence="1">The sequence shown here is derived from an EMBL/GenBank/DDBJ whole genome shotgun (WGS) entry which is preliminary data.</text>
</comment>